<comment type="similarity">
    <text evidence="9">Belongs to the SUA5 family. TsaC subfamily.</text>
</comment>
<dbReference type="GO" id="GO:0061710">
    <property type="term" value="F:L-threonylcarbamoyladenylate synthase"/>
    <property type="evidence" value="ECO:0007669"/>
    <property type="project" value="UniProtKB-EC"/>
</dbReference>
<dbReference type="GO" id="GO:0006450">
    <property type="term" value="P:regulation of translational fidelity"/>
    <property type="evidence" value="ECO:0007669"/>
    <property type="project" value="TreeGrafter"/>
</dbReference>
<gene>
    <name evidence="9" type="primary">tsaC</name>
    <name evidence="11" type="ORF">SAMN05421647_11179</name>
</gene>
<comment type="catalytic activity">
    <reaction evidence="8 9">
        <text>L-threonine + hydrogencarbonate + ATP = L-threonylcarbamoyladenylate + diphosphate + H2O</text>
        <dbReference type="Rhea" id="RHEA:36407"/>
        <dbReference type="ChEBI" id="CHEBI:15377"/>
        <dbReference type="ChEBI" id="CHEBI:17544"/>
        <dbReference type="ChEBI" id="CHEBI:30616"/>
        <dbReference type="ChEBI" id="CHEBI:33019"/>
        <dbReference type="ChEBI" id="CHEBI:57926"/>
        <dbReference type="ChEBI" id="CHEBI:73682"/>
        <dbReference type="EC" id="2.7.7.87"/>
    </reaction>
</comment>
<sequence>MNHWQLKEAVRCLNSGGVIAYPTEAVWGLGCDPYNQAAVQRLLALKRRPEHKGLILVAADESQIEPLLSPLNEEQRQCLRDTWPGPNTWLLPDPKQMIPSWVKGCHSPVAVRVSAHPLVQALCREYGGPIVSTSANRSAAEPARSKLKVSTYFGSSLDFVLPGELGGLGRPTVIRNIQDMQTIRA</sequence>
<evidence type="ECO:0000259" key="10">
    <source>
        <dbReference type="PROSITE" id="PS51163"/>
    </source>
</evidence>
<dbReference type="InterPro" id="IPR050156">
    <property type="entry name" value="TC-AMP_synthase_SUA5"/>
</dbReference>
<evidence type="ECO:0000256" key="8">
    <source>
        <dbReference type="ARBA" id="ARBA00048366"/>
    </source>
</evidence>
<name>A0A1N6WP67_9GAMM</name>
<feature type="domain" description="YrdC-like" evidence="10">
    <location>
        <begin position="3"/>
        <end position="185"/>
    </location>
</feature>
<evidence type="ECO:0000313" key="11">
    <source>
        <dbReference type="EMBL" id="SIQ91812.1"/>
    </source>
</evidence>
<dbReference type="EC" id="2.7.7.87" evidence="9"/>
<keyword evidence="4 9" id="KW-0819">tRNA processing</keyword>
<dbReference type="GO" id="GO:0002949">
    <property type="term" value="P:tRNA threonylcarbamoyladenosine modification"/>
    <property type="evidence" value="ECO:0007669"/>
    <property type="project" value="UniProtKB-UniRule"/>
</dbReference>
<keyword evidence="5 9" id="KW-0548">Nucleotidyltransferase</keyword>
<dbReference type="InterPro" id="IPR006070">
    <property type="entry name" value="Sua5-like_dom"/>
</dbReference>
<reference evidence="12" key="1">
    <citation type="submission" date="2017-01" db="EMBL/GenBank/DDBJ databases">
        <authorList>
            <person name="Varghese N."/>
            <person name="Submissions S."/>
        </authorList>
    </citation>
    <scope>NUCLEOTIDE SEQUENCE [LARGE SCALE GENOMIC DNA]</scope>
    <source>
        <strain evidence="12">DSM 7027</strain>
    </source>
</reference>
<evidence type="ECO:0000256" key="3">
    <source>
        <dbReference type="ARBA" id="ARBA00022679"/>
    </source>
</evidence>
<dbReference type="PANTHER" id="PTHR17490:SF18">
    <property type="entry name" value="THREONYLCARBAMOYL-AMP SYNTHASE"/>
    <property type="match status" value="1"/>
</dbReference>
<dbReference type="Proteomes" id="UP000186895">
    <property type="component" value="Unassembled WGS sequence"/>
</dbReference>
<keyword evidence="2 9" id="KW-0963">Cytoplasm</keyword>
<keyword evidence="7 9" id="KW-0067">ATP-binding</keyword>
<dbReference type="STRING" id="49186.SAMN05421647_11179"/>
<organism evidence="11 12">
    <name type="scientific">Marinobacterium stanieri</name>
    <dbReference type="NCBI Taxonomy" id="49186"/>
    <lineage>
        <taxon>Bacteria</taxon>
        <taxon>Pseudomonadati</taxon>
        <taxon>Pseudomonadota</taxon>
        <taxon>Gammaproteobacteria</taxon>
        <taxon>Oceanospirillales</taxon>
        <taxon>Oceanospirillaceae</taxon>
        <taxon>Marinobacterium</taxon>
    </lineage>
</organism>
<dbReference type="Gene3D" id="3.90.870.10">
    <property type="entry name" value="DHBP synthase"/>
    <property type="match status" value="1"/>
</dbReference>
<keyword evidence="6 9" id="KW-0547">Nucleotide-binding</keyword>
<dbReference type="eggNOG" id="COG0009">
    <property type="taxonomic scope" value="Bacteria"/>
</dbReference>
<dbReference type="InterPro" id="IPR023535">
    <property type="entry name" value="TC-AMP_synthase"/>
</dbReference>
<dbReference type="RefSeq" id="WP_076465572.1">
    <property type="nucleotide sequence ID" value="NZ_FTMN01000011.1"/>
</dbReference>
<dbReference type="InterPro" id="IPR017945">
    <property type="entry name" value="DHBP_synth_RibB-like_a/b_dom"/>
</dbReference>
<keyword evidence="3 9" id="KW-0808">Transferase</keyword>
<dbReference type="GO" id="GO:0005737">
    <property type="term" value="C:cytoplasm"/>
    <property type="evidence" value="ECO:0007669"/>
    <property type="project" value="UniProtKB-SubCell"/>
</dbReference>
<dbReference type="HAMAP" id="MF_01852">
    <property type="entry name" value="TsaC"/>
    <property type="match status" value="1"/>
</dbReference>
<dbReference type="PROSITE" id="PS51163">
    <property type="entry name" value="YRDC"/>
    <property type="match status" value="1"/>
</dbReference>
<protein>
    <recommendedName>
        <fullName evidence="9">Threonylcarbamoyl-AMP synthase</fullName>
        <shortName evidence="9">TC-AMP synthase</shortName>
        <ecNumber evidence="9">2.7.7.87</ecNumber>
    </recommendedName>
    <alternativeName>
        <fullName evidence="9">L-threonylcarbamoyladenylate synthase</fullName>
    </alternativeName>
    <alternativeName>
        <fullName evidence="9">t(6)A37 threonylcarbamoyladenosine biosynthesis protein TsaC</fullName>
    </alternativeName>
    <alternativeName>
        <fullName evidence="9">tRNA threonylcarbamoyladenosine biosynthesis protein TsaC</fullName>
    </alternativeName>
</protein>
<comment type="subcellular location">
    <subcellularLocation>
        <location evidence="1 9">Cytoplasm</location>
    </subcellularLocation>
</comment>
<dbReference type="EMBL" id="FTMN01000011">
    <property type="protein sequence ID" value="SIQ91812.1"/>
    <property type="molecule type" value="Genomic_DNA"/>
</dbReference>
<dbReference type="GO" id="GO:0005524">
    <property type="term" value="F:ATP binding"/>
    <property type="evidence" value="ECO:0007669"/>
    <property type="project" value="UniProtKB-UniRule"/>
</dbReference>
<dbReference type="GO" id="GO:0003725">
    <property type="term" value="F:double-stranded RNA binding"/>
    <property type="evidence" value="ECO:0007669"/>
    <property type="project" value="InterPro"/>
</dbReference>
<evidence type="ECO:0000256" key="7">
    <source>
        <dbReference type="ARBA" id="ARBA00022840"/>
    </source>
</evidence>
<evidence type="ECO:0000256" key="4">
    <source>
        <dbReference type="ARBA" id="ARBA00022694"/>
    </source>
</evidence>
<evidence type="ECO:0000256" key="5">
    <source>
        <dbReference type="ARBA" id="ARBA00022695"/>
    </source>
</evidence>
<accession>A0A1N6WP67</accession>
<dbReference type="FunFam" id="3.90.870.10:FF:000004">
    <property type="entry name" value="Threonylcarbamoyl-AMP synthase"/>
    <property type="match status" value="1"/>
</dbReference>
<evidence type="ECO:0000256" key="9">
    <source>
        <dbReference type="HAMAP-Rule" id="MF_01852"/>
    </source>
</evidence>
<keyword evidence="12" id="KW-1185">Reference proteome</keyword>
<evidence type="ECO:0000256" key="6">
    <source>
        <dbReference type="ARBA" id="ARBA00022741"/>
    </source>
</evidence>
<evidence type="ECO:0000313" key="12">
    <source>
        <dbReference type="Proteomes" id="UP000186895"/>
    </source>
</evidence>
<proteinExistence type="inferred from homology"/>
<dbReference type="PANTHER" id="PTHR17490">
    <property type="entry name" value="SUA5"/>
    <property type="match status" value="1"/>
</dbReference>
<evidence type="ECO:0000256" key="2">
    <source>
        <dbReference type="ARBA" id="ARBA00022490"/>
    </source>
</evidence>
<dbReference type="AlphaFoldDB" id="A0A1N6WP67"/>
<comment type="function">
    <text evidence="9">Required for the formation of a threonylcarbamoyl group on adenosine at position 37 (t(6)A37) in tRNAs that read codons beginning with adenine. Catalyzes the conversion of L-threonine, HCO(3)(-)/CO(2) and ATP to give threonylcarbamoyl-AMP (TC-AMP) as the acyladenylate intermediate, with the release of diphosphate.</text>
</comment>
<dbReference type="Pfam" id="PF01300">
    <property type="entry name" value="Sua5_yciO_yrdC"/>
    <property type="match status" value="1"/>
</dbReference>
<evidence type="ECO:0000256" key="1">
    <source>
        <dbReference type="ARBA" id="ARBA00004496"/>
    </source>
</evidence>
<dbReference type="SUPFAM" id="SSF55821">
    <property type="entry name" value="YrdC/RibB"/>
    <property type="match status" value="1"/>
</dbReference>
<dbReference type="NCBIfam" id="TIGR00057">
    <property type="entry name" value="L-threonylcarbamoyladenylate synthase"/>
    <property type="match status" value="1"/>
</dbReference>
<dbReference type="GO" id="GO:0000049">
    <property type="term" value="F:tRNA binding"/>
    <property type="evidence" value="ECO:0007669"/>
    <property type="project" value="TreeGrafter"/>
</dbReference>